<feature type="compositionally biased region" description="Low complexity" evidence="1">
    <location>
        <begin position="388"/>
        <end position="423"/>
    </location>
</feature>
<organism evidence="3 4">
    <name type="scientific">Cellulomonas pakistanensis</name>
    <dbReference type="NCBI Taxonomy" id="992287"/>
    <lineage>
        <taxon>Bacteria</taxon>
        <taxon>Bacillati</taxon>
        <taxon>Actinomycetota</taxon>
        <taxon>Actinomycetes</taxon>
        <taxon>Micrococcales</taxon>
        <taxon>Cellulomonadaceae</taxon>
        <taxon>Cellulomonas</taxon>
    </lineage>
</organism>
<dbReference type="InterPro" id="IPR003870">
    <property type="entry name" value="DUF222"/>
</dbReference>
<name>A0A919U6Q9_9CELL</name>
<feature type="domain" description="DUF222" evidence="2">
    <location>
        <begin position="129"/>
        <end position="295"/>
    </location>
</feature>
<dbReference type="RefSeq" id="WP_203668524.1">
    <property type="nucleotide sequence ID" value="NZ_BONO01000012.1"/>
</dbReference>
<protein>
    <recommendedName>
        <fullName evidence="2">DUF222 domain-containing protein</fullName>
    </recommendedName>
</protein>
<feature type="region of interest" description="Disordered" evidence="1">
    <location>
        <begin position="627"/>
        <end position="646"/>
    </location>
</feature>
<accession>A0A919U6Q9</accession>
<dbReference type="InterPro" id="IPR003615">
    <property type="entry name" value="HNH_nuc"/>
</dbReference>
<dbReference type="AlphaFoldDB" id="A0A919U6Q9"/>
<reference evidence="3" key="1">
    <citation type="submission" date="2021-01" db="EMBL/GenBank/DDBJ databases">
        <title>Whole genome shotgun sequence of Cellulomonas pakistanensis NBRC 110800.</title>
        <authorList>
            <person name="Komaki H."/>
            <person name="Tamura T."/>
        </authorList>
    </citation>
    <scope>NUCLEOTIDE SEQUENCE</scope>
    <source>
        <strain evidence="3">NBRC 110800</strain>
    </source>
</reference>
<keyword evidence="4" id="KW-1185">Reference proteome</keyword>
<proteinExistence type="predicted"/>
<feature type="compositionally biased region" description="Basic and acidic residues" evidence="1">
    <location>
        <begin position="631"/>
        <end position="646"/>
    </location>
</feature>
<dbReference type="EMBL" id="BONO01000012">
    <property type="protein sequence ID" value="GIG36505.1"/>
    <property type="molecule type" value="Genomic_DNA"/>
</dbReference>
<evidence type="ECO:0000313" key="4">
    <source>
        <dbReference type="Proteomes" id="UP000642125"/>
    </source>
</evidence>
<dbReference type="CDD" id="cd00085">
    <property type="entry name" value="HNHc"/>
    <property type="match status" value="1"/>
</dbReference>
<evidence type="ECO:0000256" key="1">
    <source>
        <dbReference type="SAM" id="MobiDB-lite"/>
    </source>
</evidence>
<gene>
    <name evidence="3" type="ORF">Cpa01nite_18860</name>
</gene>
<sequence length="646" mass="67533">MDDLQRCTGGDAVADAALPVYGPDGTCLTDYGPDPVVEAGGAPRTGEQRQVEAIAGCPPGPVLDAWLRGLDLTVLSPMILLEVVAARSRMQAHQHAGALEAIAELASRAEMSPDWSPLAGAPPVQSSVAGDELSARLGWSRGAASKTVHRALVLDGMLTATGEALAAGHVDAAKAEVLASGLADLPWQAAHAVEDAVLPDADQCSVAEFRQRVEREIRLVDPDGAAGRHQRARCTRRVTHPRSRPHGMAAMWVVMAAEDATRVDGVLDHAARAAQAVGDGRTLDQLRADGLRDLVVGDVPPGDGPAVEVRLDPPAPALVPDPREPRRDLETTVRRRPVKLGRTEARPTATLVPVDASDLAACAPAAAESAAHALATSTPAAPGPTAPGPAALERAAAEPTAAEPASAGPAAEPAVAGPAAPEPSAHRRRAAEPVAPATETPDPAVALAPAAPHDPNPSRGRCGCARPGAEVRVTVSAATLLDVDDAPADLEGYGPIDAVRARALAAGGVWRRILTDPATDRVLDVGRQRYRPPAALAEHVRTRDGTCTFPGCTVPARRADLDHTLEYHPRPGAPPDEPLGRTDADNLGPLCHRHHRLKTDGGFRLRQIEPGLFEWITPAGHRYLVRPGTRQTHDATADPYDRPPPF</sequence>
<evidence type="ECO:0000313" key="3">
    <source>
        <dbReference type="EMBL" id="GIG36505.1"/>
    </source>
</evidence>
<feature type="region of interest" description="Disordered" evidence="1">
    <location>
        <begin position="303"/>
        <end position="344"/>
    </location>
</feature>
<feature type="compositionally biased region" description="Low complexity" evidence="1">
    <location>
        <begin position="432"/>
        <end position="453"/>
    </location>
</feature>
<feature type="region of interest" description="Disordered" evidence="1">
    <location>
        <begin position="373"/>
        <end position="462"/>
    </location>
</feature>
<dbReference type="Pfam" id="PF02720">
    <property type="entry name" value="DUF222"/>
    <property type="match status" value="1"/>
</dbReference>
<dbReference type="Proteomes" id="UP000642125">
    <property type="component" value="Unassembled WGS sequence"/>
</dbReference>
<comment type="caution">
    <text evidence="3">The sequence shown here is derived from an EMBL/GenBank/DDBJ whole genome shotgun (WGS) entry which is preliminary data.</text>
</comment>
<evidence type="ECO:0000259" key="2">
    <source>
        <dbReference type="Pfam" id="PF02720"/>
    </source>
</evidence>
<feature type="compositionally biased region" description="Basic and acidic residues" evidence="1">
    <location>
        <begin position="321"/>
        <end position="333"/>
    </location>
</feature>